<evidence type="ECO:0000256" key="2">
    <source>
        <dbReference type="ARBA" id="ARBA00006840"/>
    </source>
</evidence>
<evidence type="ECO:0000256" key="5">
    <source>
        <dbReference type="ARBA" id="ARBA00023136"/>
    </source>
</evidence>
<dbReference type="InParanoid" id="A0A6J2VKB5"/>
<dbReference type="GO" id="GO:0005886">
    <property type="term" value="C:plasma membrane"/>
    <property type="evidence" value="ECO:0007669"/>
    <property type="project" value="TreeGrafter"/>
</dbReference>
<evidence type="ECO:0000256" key="6">
    <source>
        <dbReference type="RuleBase" id="RU361218"/>
    </source>
</evidence>
<comment type="subcellular location">
    <subcellularLocation>
        <location evidence="1 6">Membrane</location>
        <topology evidence="1 6">Multi-pass membrane protein</topology>
    </subcellularLocation>
</comment>
<keyword evidence="4 6" id="KW-1133">Transmembrane helix</keyword>
<dbReference type="AlphaFoldDB" id="A0A6J2VKB5"/>
<dbReference type="PANTHER" id="PTHR19282">
    <property type="entry name" value="TETRASPANIN"/>
    <property type="match status" value="1"/>
</dbReference>
<evidence type="ECO:0000313" key="7">
    <source>
        <dbReference type="Proteomes" id="UP000504632"/>
    </source>
</evidence>
<protein>
    <recommendedName>
        <fullName evidence="6">Tetraspanin</fullName>
    </recommendedName>
</protein>
<dbReference type="Gene3D" id="1.10.1450.10">
    <property type="entry name" value="Tetraspanin"/>
    <property type="match status" value="1"/>
</dbReference>
<accession>A0A6J2VKB5</accession>
<dbReference type="PIRSF" id="PIRSF002419">
    <property type="entry name" value="Tetraspanin"/>
    <property type="match status" value="1"/>
</dbReference>
<keyword evidence="5 6" id="KW-0472">Membrane</keyword>
<dbReference type="Pfam" id="PF00335">
    <property type="entry name" value="Tetraspanin"/>
    <property type="match status" value="1"/>
</dbReference>
<dbReference type="SUPFAM" id="SSF48652">
    <property type="entry name" value="Tetraspanin"/>
    <property type="match status" value="1"/>
</dbReference>
<feature type="transmembrane region" description="Helical" evidence="6">
    <location>
        <begin position="82"/>
        <end position="105"/>
    </location>
</feature>
<feature type="transmembrane region" description="Helical" evidence="6">
    <location>
        <begin position="12"/>
        <end position="35"/>
    </location>
</feature>
<dbReference type="Proteomes" id="UP000504632">
    <property type="component" value="Chromosome 5"/>
</dbReference>
<feature type="transmembrane region" description="Helical" evidence="6">
    <location>
        <begin position="203"/>
        <end position="230"/>
    </location>
</feature>
<sequence length="245" mass="27110">MSETRSGPFRTILQIVCQLLWLSGLVVSLSGIYLVRIYTSSGVFFSNFYIILPAVLAIAGSAFLLCGGGLGCWVSVKDSTCLQAVFVYLLVIVFCLIGTAAALAYNSTDKVDSDLAPFREVFENYTGNRENPDSNAVDAIQEELQCCGINDYRDWLNTTWFNKTGNHEVPHSCCNTSVHNCNGTVNLPSLLYSKGCRVKLREAVIFVLRLMIISSFAVLLFLVCALFSVAQLMRDQHLVEYQILS</sequence>
<evidence type="ECO:0000313" key="8">
    <source>
        <dbReference type="RefSeq" id="XP_030631696.1"/>
    </source>
</evidence>
<evidence type="ECO:0000256" key="4">
    <source>
        <dbReference type="ARBA" id="ARBA00022989"/>
    </source>
</evidence>
<evidence type="ECO:0000256" key="3">
    <source>
        <dbReference type="ARBA" id="ARBA00022692"/>
    </source>
</evidence>
<dbReference type="CTD" id="564334"/>
<keyword evidence="3 6" id="KW-0812">Transmembrane</keyword>
<evidence type="ECO:0000256" key="1">
    <source>
        <dbReference type="ARBA" id="ARBA00004141"/>
    </source>
</evidence>
<proteinExistence type="inferred from homology"/>
<gene>
    <name evidence="8" type="primary">tspan37</name>
</gene>
<dbReference type="GeneID" id="115813220"/>
<dbReference type="PANTHER" id="PTHR19282:SF477">
    <property type="entry name" value="TETRASPANIN"/>
    <property type="match status" value="1"/>
</dbReference>
<keyword evidence="7" id="KW-1185">Reference proteome</keyword>
<reference evidence="8" key="1">
    <citation type="submission" date="2025-08" db="UniProtKB">
        <authorList>
            <consortium name="RefSeq"/>
        </authorList>
    </citation>
    <scope>IDENTIFICATION</scope>
</reference>
<dbReference type="InterPro" id="IPR008952">
    <property type="entry name" value="Tetraspanin_EC2_sf"/>
</dbReference>
<dbReference type="InterPro" id="IPR018499">
    <property type="entry name" value="Tetraspanin/Peripherin"/>
</dbReference>
<dbReference type="InterPro" id="IPR000301">
    <property type="entry name" value="Tetraspanin_animals"/>
</dbReference>
<dbReference type="OrthoDB" id="10033535at2759"/>
<name>A0A6J2VKB5_CHACN</name>
<feature type="transmembrane region" description="Helical" evidence="6">
    <location>
        <begin position="47"/>
        <end position="76"/>
    </location>
</feature>
<comment type="similarity">
    <text evidence="2 6">Belongs to the tetraspanin (TM4SF) family.</text>
</comment>
<organism evidence="7 8">
    <name type="scientific">Chanos chanos</name>
    <name type="common">Milkfish</name>
    <name type="synonym">Mugil chanos</name>
    <dbReference type="NCBI Taxonomy" id="29144"/>
    <lineage>
        <taxon>Eukaryota</taxon>
        <taxon>Metazoa</taxon>
        <taxon>Chordata</taxon>
        <taxon>Craniata</taxon>
        <taxon>Vertebrata</taxon>
        <taxon>Euteleostomi</taxon>
        <taxon>Actinopterygii</taxon>
        <taxon>Neopterygii</taxon>
        <taxon>Teleostei</taxon>
        <taxon>Ostariophysi</taxon>
        <taxon>Gonorynchiformes</taxon>
        <taxon>Chanidae</taxon>
        <taxon>Chanos</taxon>
    </lineage>
</organism>
<dbReference type="RefSeq" id="XP_030631696.1">
    <property type="nucleotide sequence ID" value="XM_030775836.1"/>
</dbReference>
<dbReference type="PRINTS" id="PR00259">
    <property type="entry name" value="TMFOUR"/>
</dbReference>